<keyword evidence="1" id="KW-1133">Transmembrane helix</keyword>
<dbReference type="GO" id="GO:0008237">
    <property type="term" value="F:metallopeptidase activity"/>
    <property type="evidence" value="ECO:0007669"/>
    <property type="project" value="UniProtKB-KW"/>
</dbReference>
<keyword evidence="4" id="KW-1185">Reference proteome</keyword>
<sequence length="233" mass="26100">MDSLDKGVKLPVWKVLSVLIGLPAISYLLSLMLLHRAMFSFTGWDFFSVFWLIITLWYVVQMKLVTYTLASEGYTLADIGFALTTSQLRKLIGGYLLVSLLILVGVESLVRSGQVDPTKLSDFANLSPTTLKQRIIYIIMGLFAGLSEEIVYRGFAIRSLVGYRINKWVSVILASIPFTLQHGLKAIPQFSWFFSMGLFFGVIFLITKKLTVGILIHWLVIVSAVVAILSVLR</sequence>
<dbReference type="GO" id="GO:0006508">
    <property type="term" value="P:proteolysis"/>
    <property type="evidence" value="ECO:0007669"/>
    <property type="project" value="UniProtKB-KW"/>
</dbReference>
<gene>
    <name evidence="3" type="ORF">GK108_16730</name>
</gene>
<feature type="transmembrane region" description="Helical" evidence="1">
    <location>
        <begin position="190"/>
        <end position="207"/>
    </location>
</feature>
<organism evidence="3 4">
    <name type="scientific">Spirosoma terrae</name>
    <dbReference type="NCBI Taxonomy" id="1968276"/>
    <lineage>
        <taxon>Bacteria</taxon>
        <taxon>Pseudomonadati</taxon>
        <taxon>Bacteroidota</taxon>
        <taxon>Cytophagia</taxon>
        <taxon>Cytophagales</taxon>
        <taxon>Cytophagaceae</taxon>
        <taxon>Spirosoma</taxon>
    </lineage>
</organism>
<keyword evidence="1" id="KW-0812">Transmembrane</keyword>
<protein>
    <submittedName>
        <fullName evidence="3">CPBP family intramembrane metalloprotease</fullName>
    </submittedName>
</protein>
<dbReference type="AlphaFoldDB" id="A0A6L9LIU3"/>
<feature type="transmembrane region" description="Helical" evidence="1">
    <location>
        <begin position="91"/>
        <end position="110"/>
    </location>
</feature>
<feature type="domain" description="CAAX prenyl protease 2/Lysostaphin resistance protein A-like" evidence="2">
    <location>
        <begin position="135"/>
        <end position="220"/>
    </location>
</feature>
<dbReference type="Pfam" id="PF02517">
    <property type="entry name" value="Rce1-like"/>
    <property type="match status" value="1"/>
</dbReference>
<dbReference type="Proteomes" id="UP000474175">
    <property type="component" value="Unassembled WGS sequence"/>
</dbReference>
<dbReference type="GO" id="GO:0080120">
    <property type="term" value="P:CAAX-box protein maturation"/>
    <property type="evidence" value="ECO:0007669"/>
    <property type="project" value="UniProtKB-ARBA"/>
</dbReference>
<feature type="transmembrane region" description="Helical" evidence="1">
    <location>
        <begin position="135"/>
        <end position="156"/>
    </location>
</feature>
<feature type="transmembrane region" description="Helical" evidence="1">
    <location>
        <begin position="214"/>
        <end position="232"/>
    </location>
</feature>
<keyword evidence="1" id="KW-0472">Membrane</keyword>
<keyword evidence="3" id="KW-0378">Hydrolase</keyword>
<dbReference type="GO" id="GO:0004175">
    <property type="term" value="F:endopeptidase activity"/>
    <property type="evidence" value="ECO:0007669"/>
    <property type="project" value="UniProtKB-ARBA"/>
</dbReference>
<comment type="caution">
    <text evidence="3">The sequence shown here is derived from an EMBL/GenBank/DDBJ whole genome shotgun (WGS) entry which is preliminary data.</text>
</comment>
<keyword evidence="3" id="KW-0482">Metalloprotease</keyword>
<evidence type="ECO:0000259" key="2">
    <source>
        <dbReference type="Pfam" id="PF02517"/>
    </source>
</evidence>
<reference evidence="3 4" key="1">
    <citation type="submission" date="2020-02" db="EMBL/GenBank/DDBJ databases">
        <title>Draft genome sequence of two Spirosoma agri KCTC 52727 and Spirosoma terrae KCTC 52035.</title>
        <authorList>
            <person name="Rojas J."/>
            <person name="Ambika Manirajan B."/>
            <person name="Suarez C."/>
            <person name="Ratering S."/>
            <person name="Schnell S."/>
        </authorList>
    </citation>
    <scope>NUCLEOTIDE SEQUENCE [LARGE SCALE GENOMIC DNA]</scope>
    <source>
        <strain evidence="3 4">KCTC 52035</strain>
    </source>
</reference>
<proteinExistence type="predicted"/>
<dbReference type="RefSeq" id="WP_163950852.1">
    <property type="nucleotide sequence ID" value="NZ_JAAFZH010000007.1"/>
</dbReference>
<name>A0A6L9LIU3_9BACT</name>
<dbReference type="EMBL" id="JAAFZH010000007">
    <property type="protein sequence ID" value="NDU96529.1"/>
    <property type="molecule type" value="Genomic_DNA"/>
</dbReference>
<feature type="transmembrane region" description="Helical" evidence="1">
    <location>
        <begin position="12"/>
        <end position="34"/>
    </location>
</feature>
<evidence type="ECO:0000313" key="3">
    <source>
        <dbReference type="EMBL" id="NDU96529.1"/>
    </source>
</evidence>
<accession>A0A6L9LIU3</accession>
<feature type="transmembrane region" description="Helical" evidence="1">
    <location>
        <begin position="41"/>
        <end position="59"/>
    </location>
</feature>
<evidence type="ECO:0000256" key="1">
    <source>
        <dbReference type="SAM" id="Phobius"/>
    </source>
</evidence>
<evidence type="ECO:0000313" key="4">
    <source>
        <dbReference type="Proteomes" id="UP000474175"/>
    </source>
</evidence>
<keyword evidence="3" id="KW-0645">Protease</keyword>
<dbReference type="InterPro" id="IPR003675">
    <property type="entry name" value="Rce1/LyrA-like_dom"/>
</dbReference>